<gene>
    <name evidence="30" type="ORF">GRJ2_002078500</name>
</gene>
<dbReference type="PROSITE" id="PS50835">
    <property type="entry name" value="IG_LIKE"/>
    <property type="match status" value="1"/>
</dbReference>
<proteinExistence type="inferred from homology"/>
<dbReference type="PROSITE" id="PS51323">
    <property type="entry name" value="IGFBP_N_2"/>
    <property type="match status" value="1"/>
</dbReference>
<evidence type="ECO:0000256" key="1">
    <source>
        <dbReference type="ARBA" id="ARBA00004424"/>
    </source>
</evidence>
<evidence type="ECO:0000259" key="28">
    <source>
        <dbReference type="PROSITE" id="PS51323"/>
    </source>
</evidence>
<dbReference type="Pfam" id="PF07679">
    <property type="entry name" value="I-set"/>
    <property type="match status" value="1"/>
</dbReference>
<dbReference type="SUPFAM" id="SSF57184">
    <property type="entry name" value="Growth factor receptor domain"/>
    <property type="match status" value="1"/>
</dbReference>
<dbReference type="SMART" id="SM00409">
    <property type="entry name" value="IG"/>
    <property type="match status" value="1"/>
</dbReference>
<evidence type="ECO:0000256" key="22">
    <source>
        <dbReference type="ARBA" id="ARBA00064898"/>
    </source>
</evidence>
<comment type="function">
    <text evidence="20">Pi subunit of the heteropentameric ligand-gated chloride channel gated by gamma-aminobutyric acid (GABA). GABA-gated chloride channels, also named GABA(A) receptors (GABAAR), consist of five subunits arranged around a central pore and contain GABA active binding site(s) located at the alpha and beta subunit interfaces. When activated by GABA, GABAARs selectively allow the flow of chloride anions across the cell membrane down their electrochemical gradient. Pi-containing GABAARs are mostly located in peripheral tissues. In the uterus, pi subunits modulate uterus contraction by altering the sensitivity of GABAARs to pregnanolone. In the lungs, pi-containing GABAARs contribute to pulmonary fluid transport via luminal secretion of chloride.</text>
</comment>
<dbReference type="Gene3D" id="2.60.40.10">
    <property type="entry name" value="Immunoglobulins"/>
    <property type="match status" value="1"/>
</dbReference>
<evidence type="ECO:0000256" key="5">
    <source>
        <dbReference type="ARBA" id="ARBA00022525"/>
    </source>
</evidence>
<keyword evidence="11" id="KW-0472">Membrane</keyword>
<organism evidence="30 31">
    <name type="scientific">Grus japonensis</name>
    <name type="common">Japanese crane</name>
    <name type="synonym">Red-crowned crane</name>
    <dbReference type="NCBI Taxonomy" id="30415"/>
    <lineage>
        <taxon>Eukaryota</taxon>
        <taxon>Metazoa</taxon>
        <taxon>Chordata</taxon>
        <taxon>Craniata</taxon>
        <taxon>Vertebrata</taxon>
        <taxon>Euteleostomi</taxon>
        <taxon>Archelosauria</taxon>
        <taxon>Archosauria</taxon>
        <taxon>Dinosauria</taxon>
        <taxon>Saurischia</taxon>
        <taxon>Theropoda</taxon>
        <taxon>Coelurosauria</taxon>
        <taxon>Aves</taxon>
        <taxon>Neognathae</taxon>
        <taxon>Neoaves</taxon>
        <taxon>Gruiformes</taxon>
        <taxon>Gruidae</taxon>
        <taxon>Grus</taxon>
    </lineage>
</organism>
<keyword evidence="17" id="KW-0393">Immunoglobulin domain</keyword>
<evidence type="ECO:0000256" key="26">
    <source>
        <dbReference type="SAM" id="MobiDB-lite"/>
    </source>
</evidence>
<keyword evidence="30" id="KW-0675">Receptor</keyword>
<comment type="catalytic activity">
    <reaction evidence="18">
        <text>chloride(in) = chloride(out)</text>
        <dbReference type="Rhea" id="RHEA:29823"/>
        <dbReference type="ChEBI" id="CHEBI:17996"/>
    </reaction>
</comment>
<dbReference type="GO" id="GO:0005576">
    <property type="term" value="C:extracellular region"/>
    <property type="evidence" value="ECO:0007669"/>
    <property type="project" value="UniProtKB-SubCell"/>
</dbReference>
<dbReference type="CDD" id="cd00104">
    <property type="entry name" value="KAZAL_FS"/>
    <property type="match status" value="1"/>
</dbReference>
<dbReference type="Pfam" id="PF00050">
    <property type="entry name" value="Kazal_1"/>
    <property type="match status" value="1"/>
</dbReference>
<keyword evidence="4" id="KW-1003">Cell membrane</keyword>
<dbReference type="InterPro" id="IPR006201">
    <property type="entry name" value="Neur_channel"/>
</dbReference>
<comment type="subunit">
    <text evidence="22">Heteropentamer, formed by a combination of alpha (GABRA1-6), beta (GABRB1-3), gamma (GABRG1-3), delta (GABRD), epsilon (GABRE), rho (GABRR1-3), pi (GABRP) and theta (GABRQ) chains, each subunit exhibiting distinct physiological and pharmacological properties.</text>
</comment>
<dbReference type="InterPro" id="IPR008100">
    <property type="entry name" value="GABAAp_rcpt"/>
</dbReference>
<dbReference type="Gene3D" id="4.10.40.20">
    <property type="match status" value="1"/>
</dbReference>
<dbReference type="FunFam" id="2.70.170.10:FF:000011">
    <property type="entry name" value="Gamma-aminobutyric acid receptor subunit pi isoform X1"/>
    <property type="match status" value="1"/>
</dbReference>
<dbReference type="InterPro" id="IPR011390">
    <property type="entry name" value="IGFBP_rP_mac25"/>
</dbReference>
<keyword evidence="8" id="KW-1133">Transmembrane helix</keyword>
<dbReference type="InterPro" id="IPR006028">
    <property type="entry name" value="GABAA/Glycine_rcpt"/>
</dbReference>
<dbReference type="SUPFAM" id="SSF90112">
    <property type="entry name" value="Neurotransmitter-gated ion-channel transmembrane pore"/>
    <property type="match status" value="1"/>
</dbReference>
<dbReference type="Proteomes" id="UP001623348">
    <property type="component" value="Unassembled WGS sequence"/>
</dbReference>
<keyword evidence="16 25" id="KW-0407">Ion channel</keyword>
<evidence type="ECO:0000313" key="30">
    <source>
        <dbReference type="EMBL" id="GAB0196132.1"/>
    </source>
</evidence>
<keyword evidence="10 25" id="KW-0406">Ion transport</keyword>
<evidence type="ECO:0000256" key="16">
    <source>
        <dbReference type="ARBA" id="ARBA00023303"/>
    </source>
</evidence>
<keyword evidence="3 25" id="KW-0813">Transport</keyword>
<accession>A0ABC9XGB8</accession>
<dbReference type="SMART" id="SM00408">
    <property type="entry name" value="IGc2"/>
    <property type="match status" value="1"/>
</dbReference>
<keyword evidence="13" id="KW-0869">Chloride channel</keyword>
<evidence type="ECO:0000313" key="31">
    <source>
        <dbReference type="Proteomes" id="UP001623348"/>
    </source>
</evidence>
<comment type="similarity">
    <text evidence="21">Belongs to the ligand-gated ion channel (TC 1.A.9) family. Gamma-aminobutyric acid receptor (TC 1.A.9.5) subfamily. GABRP sub-subfamily.</text>
</comment>
<dbReference type="InterPro" id="IPR009030">
    <property type="entry name" value="Growth_fac_rcpt_cys_sf"/>
</dbReference>
<keyword evidence="9" id="KW-0770">Synapse</keyword>
<evidence type="ECO:0000256" key="21">
    <source>
        <dbReference type="ARBA" id="ARBA00061437"/>
    </source>
</evidence>
<dbReference type="EMBL" id="BAAFJT010000014">
    <property type="protein sequence ID" value="GAB0196132.1"/>
    <property type="molecule type" value="Genomic_DNA"/>
</dbReference>
<dbReference type="InterPro" id="IPR036179">
    <property type="entry name" value="Ig-like_dom_sf"/>
</dbReference>
<dbReference type="Gene3D" id="3.30.60.30">
    <property type="match status" value="1"/>
</dbReference>
<keyword evidence="31" id="KW-1185">Reference proteome</keyword>
<dbReference type="GO" id="GO:0022851">
    <property type="term" value="F:GABA-gated chloride ion channel activity"/>
    <property type="evidence" value="ECO:0007669"/>
    <property type="project" value="UniProtKB-ARBA"/>
</dbReference>
<evidence type="ECO:0000256" key="23">
    <source>
        <dbReference type="ARBA" id="ARBA00070417"/>
    </source>
</evidence>
<evidence type="ECO:0000256" key="2">
    <source>
        <dbReference type="ARBA" id="ARBA00004613"/>
    </source>
</evidence>
<dbReference type="InterPro" id="IPR018000">
    <property type="entry name" value="Neurotransmitter_ion_chnl_CS"/>
</dbReference>
<feature type="region of interest" description="Disordered" evidence="26">
    <location>
        <begin position="633"/>
        <end position="652"/>
    </location>
</feature>
<dbReference type="InterPro" id="IPR013098">
    <property type="entry name" value="Ig_I-set"/>
</dbReference>
<dbReference type="PROSITE" id="PS00236">
    <property type="entry name" value="NEUROTR_ION_CHANNEL"/>
    <property type="match status" value="1"/>
</dbReference>
<keyword evidence="7" id="KW-0732">Signal</keyword>
<dbReference type="InterPro" id="IPR003598">
    <property type="entry name" value="Ig_sub2"/>
</dbReference>
<dbReference type="PRINTS" id="PR00252">
    <property type="entry name" value="NRIONCHANNEL"/>
</dbReference>
<evidence type="ECO:0000259" key="27">
    <source>
        <dbReference type="PROSITE" id="PS50835"/>
    </source>
</evidence>
<dbReference type="InterPro" id="IPR036734">
    <property type="entry name" value="Neur_chan_lig-bd_sf"/>
</dbReference>
<evidence type="ECO:0000256" key="25">
    <source>
        <dbReference type="RuleBase" id="RU000687"/>
    </source>
</evidence>
<evidence type="ECO:0000256" key="12">
    <source>
        <dbReference type="ARBA" id="ARBA00023157"/>
    </source>
</evidence>
<evidence type="ECO:0000256" key="7">
    <source>
        <dbReference type="ARBA" id="ARBA00022729"/>
    </source>
</evidence>
<evidence type="ECO:0000256" key="6">
    <source>
        <dbReference type="ARBA" id="ARBA00022692"/>
    </source>
</evidence>
<dbReference type="PROSITE" id="PS51465">
    <property type="entry name" value="KAZAL_2"/>
    <property type="match status" value="1"/>
</dbReference>
<dbReference type="PRINTS" id="PR00253">
    <property type="entry name" value="GABAARECEPTR"/>
</dbReference>
<dbReference type="GO" id="GO:0004890">
    <property type="term" value="F:GABA-A receptor activity"/>
    <property type="evidence" value="ECO:0007669"/>
    <property type="project" value="UniProtKB-ARBA"/>
</dbReference>
<protein>
    <recommendedName>
        <fullName evidence="23">Gamma-aminobutyric acid receptor subunit pi</fullName>
    </recommendedName>
    <alternativeName>
        <fullName evidence="24">GABA(A) receptor subunit pi</fullName>
    </alternativeName>
</protein>
<evidence type="ECO:0000256" key="17">
    <source>
        <dbReference type="ARBA" id="ARBA00023319"/>
    </source>
</evidence>
<dbReference type="InterPro" id="IPR003599">
    <property type="entry name" value="Ig_sub"/>
</dbReference>
<evidence type="ECO:0000256" key="19">
    <source>
        <dbReference type="ARBA" id="ARBA00034099"/>
    </source>
</evidence>
<dbReference type="SUPFAM" id="SSF63712">
    <property type="entry name" value="Nicotinic receptor ligand binding domain-like"/>
    <property type="match status" value="1"/>
</dbReference>
<dbReference type="InterPro" id="IPR013783">
    <property type="entry name" value="Ig-like_fold"/>
</dbReference>
<evidence type="ECO:0000256" key="4">
    <source>
        <dbReference type="ARBA" id="ARBA00022475"/>
    </source>
</evidence>
<evidence type="ECO:0000256" key="3">
    <source>
        <dbReference type="ARBA" id="ARBA00022448"/>
    </source>
</evidence>
<dbReference type="InterPro" id="IPR000867">
    <property type="entry name" value="IGFBP-like"/>
</dbReference>
<feature type="domain" description="Kazal-like" evidence="29">
    <location>
        <begin position="459"/>
        <end position="507"/>
    </location>
</feature>
<dbReference type="GO" id="GO:0034707">
    <property type="term" value="C:chloride channel complex"/>
    <property type="evidence" value="ECO:0007669"/>
    <property type="project" value="UniProtKB-KW"/>
</dbReference>
<comment type="subcellular location">
    <subcellularLocation>
        <location evidence="1">Apical cell membrane</location>
        <topology evidence="1">Multi-pass membrane protein</topology>
    </subcellularLocation>
    <subcellularLocation>
        <location evidence="2">Secreted</location>
    </subcellularLocation>
    <subcellularLocation>
        <location evidence="19">Synaptic cell membrane</location>
        <topology evidence="19">Multi-pass membrane protein</topology>
    </subcellularLocation>
</comment>
<dbReference type="InterPro" id="IPR036719">
    <property type="entry name" value="Neuro-gated_channel_TM_sf"/>
</dbReference>
<keyword evidence="5" id="KW-0964">Secreted</keyword>
<dbReference type="Gene3D" id="2.70.170.10">
    <property type="entry name" value="Neurotransmitter-gated ion-channel ligand-binding domain"/>
    <property type="match status" value="1"/>
</dbReference>
<dbReference type="Pfam" id="PF02931">
    <property type="entry name" value="Neur_chan_LBD"/>
    <property type="match status" value="1"/>
</dbReference>
<dbReference type="SUPFAM" id="SSF48726">
    <property type="entry name" value="Immunoglobulin"/>
    <property type="match status" value="1"/>
</dbReference>
<feature type="domain" description="Ig-like" evidence="27">
    <location>
        <begin position="509"/>
        <end position="606"/>
    </location>
</feature>
<evidence type="ECO:0000256" key="18">
    <source>
        <dbReference type="ARBA" id="ARBA00024167"/>
    </source>
</evidence>
<sequence>MIYVPRRCSLGHVSDLRGSDTTSLPGFENLTMGYNKYLRPYFGGEPVQIAMSLDIASISSISESDMDYTATIYLRQRWTDPRLVFHGNKSFTLDARLVELLWVPDTYIVESKRSFLHDVTVGNRLIRLFSNGTILYALRITTTVACNMDLSKYPMDTQTCRLQLESWGYDENDVIFTWLRGNNSVHGIEKLRLSQYTVERYYTLVSKSQQETGVTTVLSMTTLMIGSRSSLSKTNCFIKAIDVYLGICFSFIFGALVEYAVAHYSSSQKCVAKGPQEGSANELTKEMEGVNITNILNSSITGYHRKISFTSIEISSNNVNCSDLTMKTHEKIKCVLRNKMHRIIGPFLLVHYILKMKHPMVTAVLVVLVQVSQSFPALYHRGWWRLLREGDSCGKCDLALCSEPKDCPAGTVLDRCGCCPECGNVEGQICDLDQGNHFYGQCGENLECRLDADEARFGEVPEPQCVCKSQESICGPEGKTYENICQFNKAYATKRNISMKHKGPCESAPVISMPPQDVQNFTGNDVIFGCEVSAYPMPHLEWKKKGNKMFLPGDDAHISVQARGGPQKYGVTGWLQIQGLKKSDEGVYICHTKNKYGATYASARLKVIDGSSPAFAFTAGSRSASYSIEYGEYYDHSDDEDDEEYESGDYEN</sequence>
<keyword evidence="15" id="KW-0868">Chloride</keyword>
<dbReference type="SUPFAM" id="SSF100895">
    <property type="entry name" value="Kazal-type serine protease inhibitors"/>
    <property type="match status" value="1"/>
</dbReference>
<evidence type="ECO:0000256" key="13">
    <source>
        <dbReference type="ARBA" id="ARBA00023173"/>
    </source>
</evidence>
<dbReference type="InterPro" id="IPR036058">
    <property type="entry name" value="Kazal_dom_sf"/>
</dbReference>
<dbReference type="FunFam" id="2.60.40.10:FF:000032">
    <property type="entry name" value="palladin isoform X1"/>
    <property type="match status" value="1"/>
</dbReference>
<dbReference type="AlphaFoldDB" id="A0ABC9XGB8"/>
<reference evidence="30 31" key="1">
    <citation type="submission" date="2024-06" db="EMBL/GenBank/DDBJ databases">
        <title>The draft genome of Grus japonensis, version 3.</title>
        <authorList>
            <person name="Nabeshima K."/>
            <person name="Suzuki S."/>
            <person name="Onuma M."/>
        </authorList>
    </citation>
    <scope>NUCLEOTIDE SEQUENCE [LARGE SCALE GENOMIC DNA]</scope>
    <source>
        <strain evidence="30 31">451A</strain>
    </source>
</reference>
<dbReference type="PANTHER" id="PTHR14186">
    <property type="entry name" value="INSULIN-LIKE GROWTH FACTOR BINDING PROTEIN-RELATED"/>
    <property type="match status" value="1"/>
</dbReference>
<dbReference type="GO" id="GO:0016324">
    <property type="term" value="C:apical plasma membrane"/>
    <property type="evidence" value="ECO:0007669"/>
    <property type="project" value="UniProtKB-SubCell"/>
</dbReference>
<evidence type="ECO:0000256" key="9">
    <source>
        <dbReference type="ARBA" id="ARBA00023018"/>
    </source>
</evidence>
<dbReference type="InterPro" id="IPR002350">
    <property type="entry name" value="Kazal_dom"/>
</dbReference>
<keyword evidence="12" id="KW-1015">Disulfide bond</keyword>
<feature type="domain" description="IGFBP N-terminal" evidence="28">
    <location>
        <begin position="389"/>
        <end position="468"/>
    </location>
</feature>
<evidence type="ECO:0000259" key="29">
    <source>
        <dbReference type="PROSITE" id="PS51465"/>
    </source>
</evidence>
<evidence type="ECO:0000256" key="8">
    <source>
        <dbReference type="ARBA" id="ARBA00022989"/>
    </source>
</evidence>
<dbReference type="PANTHER" id="PTHR14186:SF14">
    <property type="entry name" value="KAZAL-TYPE SERINE PROTEASE INHIBITOR DOMAIN-CONTAINING PROTEIN 1"/>
    <property type="match status" value="1"/>
</dbReference>
<evidence type="ECO:0000256" key="10">
    <source>
        <dbReference type="ARBA" id="ARBA00023065"/>
    </source>
</evidence>
<evidence type="ECO:0000256" key="11">
    <source>
        <dbReference type="ARBA" id="ARBA00023136"/>
    </source>
</evidence>
<dbReference type="InterPro" id="IPR006202">
    <property type="entry name" value="Neur_chan_lig-bd"/>
</dbReference>
<dbReference type="InterPro" id="IPR007110">
    <property type="entry name" value="Ig-like_dom"/>
</dbReference>
<evidence type="ECO:0000256" key="24">
    <source>
        <dbReference type="ARBA" id="ARBA00079775"/>
    </source>
</evidence>
<comment type="caution">
    <text evidence="30">The sequence shown here is derived from an EMBL/GenBank/DDBJ whole genome shotgun (WGS) entry which is preliminary data.</text>
</comment>
<dbReference type="SMART" id="SM00280">
    <property type="entry name" value="KAZAL"/>
    <property type="match status" value="1"/>
</dbReference>
<dbReference type="GO" id="GO:0097060">
    <property type="term" value="C:synaptic membrane"/>
    <property type="evidence" value="ECO:0007669"/>
    <property type="project" value="UniProtKB-SubCell"/>
</dbReference>
<name>A0ABC9XGB8_GRUJA</name>
<dbReference type="PRINTS" id="PR01724">
    <property type="entry name" value="GABAARPI"/>
</dbReference>
<keyword evidence="6" id="KW-0812">Transmembrane</keyword>
<keyword evidence="14" id="KW-0325">Glycoprotein</keyword>
<evidence type="ECO:0000256" key="15">
    <source>
        <dbReference type="ARBA" id="ARBA00023214"/>
    </source>
</evidence>
<evidence type="ECO:0000256" key="20">
    <source>
        <dbReference type="ARBA" id="ARBA00059554"/>
    </source>
</evidence>
<feature type="compositionally biased region" description="Acidic residues" evidence="26">
    <location>
        <begin position="637"/>
        <end position="652"/>
    </location>
</feature>
<evidence type="ECO:0000256" key="14">
    <source>
        <dbReference type="ARBA" id="ARBA00023180"/>
    </source>
</evidence>